<dbReference type="OrthoDB" id="9805277at2"/>
<name>A0A2T7UJF4_9RHOB</name>
<dbReference type="InterPro" id="IPR008567">
    <property type="entry name" value="BKACE"/>
</dbReference>
<evidence type="ECO:0000256" key="4">
    <source>
        <dbReference type="ARBA" id="ARBA00022833"/>
    </source>
</evidence>
<dbReference type="Pfam" id="PF05853">
    <property type="entry name" value="BKACE"/>
    <property type="match status" value="1"/>
</dbReference>
<keyword evidence="2" id="KW-0808">Transferase</keyword>
<proteinExistence type="predicted"/>
<evidence type="ECO:0000313" key="6">
    <source>
        <dbReference type="Proteomes" id="UP000244810"/>
    </source>
</evidence>
<dbReference type="Proteomes" id="UP000244810">
    <property type="component" value="Unassembled WGS sequence"/>
</dbReference>
<keyword evidence="6" id="KW-1185">Reference proteome</keyword>
<evidence type="ECO:0008006" key="7">
    <source>
        <dbReference type="Google" id="ProtNLM"/>
    </source>
</evidence>
<evidence type="ECO:0000256" key="1">
    <source>
        <dbReference type="ARBA" id="ARBA00001947"/>
    </source>
</evidence>
<dbReference type="GO" id="GO:0046872">
    <property type="term" value="F:metal ion binding"/>
    <property type="evidence" value="ECO:0007669"/>
    <property type="project" value="UniProtKB-KW"/>
</dbReference>
<dbReference type="InterPro" id="IPR013785">
    <property type="entry name" value="Aldolase_TIM"/>
</dbReference>
<evidence type="ECO:0000313" key="5">
    <source>
        <dbReference type="EMBL" id="PVE44802.1"/>
    </source>
</evidence>
<organism evidence="5 6">
    <name type="scientific">Pararhodobacter aggregans</name>
    <dbReference type="NCBI Taxonomy" id="404875"/>
    <lineage>
        <taxon>Bacteria</taxon>
        <taxon>Pseudomonadati</taxon>
        <taxon>Pseudomonadota</taxon>
        <taxon>Alphaproteobacteria</taxon>
        <taxon>Rhodobacterales</taxon>
        <taxon>Paracoccaceae</taxon>
        <taxon>Pararhodobacter</taxon>
    </lineage>
</organism>
<comment type="cofactor">
    <cofactor evidence="1">
        <name>Zn(2+)</name>
        <dbReference type="ChEBI" id="CHEBI:29105"/>
    </cofactor>
</comment>
<evidence type="ECO:0000256" key="3">
    <source>
        <dbReference type="ARBA" id="ARBA00022723"/>
    </source>
</evidence>
<dbReference type="AlphaFoldDB" id="A0A2T7UJF4"/>
<accession>A0A2T7UJF4</accession>
<gene>
    <name evidence="5" type="ORF">DDE23_24720</name>
</gene>
<sequence>MNELCIMVAPNDARRTSADHPALPVTPAALARTARACQDVGAAAVHLHGRDAALRHSLSPQAYRQAIAAIGEAAPGLVIQTTTESTGIFGLDAQLEAAMALAPACLSFALADVLAQGEARGIAVLRDLQAVGTGVQIILYTPDQIRE</sequence>
<dbReference type="PANTHER" id="PTHR37418:SF2">
    <property type="entry name" value="3-KETO-5-AMINOHEXANOATE CLEAVAGE ENZYME"/>
    <property type="match status" value="1"/>
</dbReference>
<keyword evidence="4" id="KW-0862">Zinc</keyword>
<dbReference type="PANTHER" id="PTHR37418">
    <property type="entry name" value="3-KETO-5-AMINOHEXANOATE CLEAVAGE ENZYME-RELATED"/>
    <property type="match status" value="1"/>
</dbReference>
<comment type="caution">
    <text evidence="5">The sequence shown here is derived from an EMBL/GenBank/DDBJ whole genome shotgun (WGS) entry which is preliminary data.</text>
</comment>
<reference evidence="5 6" key="1">
    <citation type="journal article" date="2011" name="Syst. Appl. Microbiol.">
        <title>Defluviimonas denitrificans gen. nov., sp. nov., and Pararhodobacter aggregans gen. nov., sp. nov., non-phototrophic Rhodobacteraceae from the biofilter of a marine aquaculture.</title>
        <authorList>
            <person name="Foesel B.U."/>
            <person name="Drake H.L."/>
            <person name="Schramm A."/>
        </authorList>
    </citation>
    <scope>NUCLEOTIDE SEQUENCE [LARGE SCALE GENOMIC DNA]</scope>
    <source>
        <strain evidence="5 6">D1-19</strain>
    </source>
</reference>
<dbReference type="GO" id="GO:0043720">
    <property type="term" value="F:3-keto-5-aminohexanoate cleavage activity"/>
    <property type="evidence" value="ECO:0007669"/>
    <property type="project" value="InterPro"/>
</dbReference>
<dbReference type="EMBL" id="QDDR01000026">
    <property type="protein sequence ID" value="PVE44802.1"/>
    <property type="molecule type" value="Genomic_DNA"/>
</dbReference>
<protein>
    <recommendedName>
        <fullName evidence="7">3-keto-5-aminohexanoate cleavage protein</fullName>
    </recommendedName>
</protein>
<keyword evidence="3" id="KW-0479">Metal-binding</keyword>
<evidence type="ECO:0000256" key="2">
    <source>
        <dbReference type="ARBA" id="ARBA00022679"/>
    </source>
</evidence>
<dbReference type="Gene3D" id="3.20.20.70">
    <property type="entry name" value="Aldolase class I"/>
    <property type="match status" value="1"/>
</dbReference>